<keyword evidence="1" id="KW-0472">Membrane</keyword>
<dbReference type="Proteomes" id="UP000009049">
    <property type="component" value="Chromosome"/>
</dbReference>
<keyword evidence="1" id="KW-0812">Transmembrane</keyword>
<dbReference type="HOGENOM" id="CLU_072282_2_0_10"/>
<dbReference type="eggNOG" id="COG5061">
    <property type="taxonomic scope" value="Bacteria"/>
</dbReference>
<gene>
    <name evidence="2" type="ordered locus">RB2501_00106</name>
</gene>
<accession>A4CNG4</accession>
<dbReference type="KEGG" id="rbi:RB2501_00106"/>
<reference evidence="2 3" key="1">
    <citation type="journal article" date="2009" name="J. Bacteriol.">
        <title>Complete genome sequence of Robiginitalea biformata HTCC2501.</title>
        <authorList>
            <person name="Oh H.M."/>
            <person name="Giovannoni S.J."/>
            <person name="Lee K."/>
            <person name="Ferriera S."/>
            <person name="Johnson J."/>
            <person name="Cho J.C."/>
        </authorList>
    </citation>
    <scope>NUCLEOTIDE SEQUENCE [LARGE SCALE GENOMIC DNA]</scope>
    <source>
        <strain evidence="3">ATCC BAA-864 / HTCC2501 / KCTC 12146</strain>
    </source>
</reference>
<dbReference type="AlphaFoldDB" id="A4CNG4"/>
<dbReference type="EMBL" id="CP001712">
    <property type="protein sequence ID" value="EAR14431.1"/>
    <property type="molecule type" value="Genomic_DNA"/>
</dbReference>
<evidence type="ECO:0000313" key="3">
    <source>
        <dbReference type="Proteomes" id="UP000009049"/>
    </source>
</evidence>
<dbReference type="InterPro" id="IPR021737">
    <property type="entry name" value="Phage_phiKZ_Orf197"/>
</dbReference>
<feature type="transmembrane region" description="Helical" evidence="1">
    <location>
        <begin position="108"/>
        <end position="129"/>
    </location>
</feature>
<organism evidence="2 3">
    <name type="scientific">Robiginitalea biformata (strain ATCC BAA-864 / DSM 15991 / KCTC 12146 / HTCC2501)</name>
    <dbReference type="NCBI Taxonomy" id="313596"/>
    <lineage>
        <taxon>Bacteria</taxon>
        <taxon>Pseudomonadati</taxon>
        <taxon>Bacteroidota</taxon>
        <taxon>Flavobacteriia</taxon>
        <taxon>Flavobacteriales</taxon>
        <taxon>Flavobacteriaceae</taxon>
        <taxon>Robiginitalea</taxon>
    </lineage>
</organism>
<feature type="transmembrane region" description="Helical" evidence="1">
    <location>
        <begin position="78"/>
        <end position="96"/>
    </location>
</feature>
<dbReference type="Pfam" id="PF11750">
    <property type="entry name" value="DUF3307"/>
    <property type="match status" value="1"/>
</dbReference>
<keyword evidence="3" id="KW-1185">Reference proteome</keyword>
<proteinExistence type="predicted"/>
<evidence type="ECO:0000256" key="1">
    <source>
        <dbReference type="SAM" id="Phobius"/>
    </source>
</evidence>
<sequence length="224" mass="25399">MLGDFLLQPGRALRHKQARKAGSWFFYLHGLVHFSLTLLLVWDLRFWQEALVIAASHLVIDAVKLYTAHWYRRDSIPFFLDQLAHVLVLLVVATYPDTTGELAQLAAGLNWPVLTGLFFVTFPAAFLTAKLLEGLGQQIPMDHKSLPRAGMYIGILERLFVFAFILLGRWEAIGLLIAAKSVFRFNDLKEFNNRRWTEYILIGTLLSFGMAILAGLWVLPSLQG</sequence>
<evidence type="ECO:0008006" key="4">
    <source>
        <dbReference type="Google" id="ProtNLM"/>
    </source>
</evidence>
<protein>
    <recommendedName>
        <fullName evidence="4">DUF3307 domain-containing protein</fullName>
    </recommendedName>
</protein>
<feature type="transmembrane region" description="Helical" evidence="1">
    <location>
        <begin position="199"/>
        <end position="219"/>
    </location>
</feature>
<dbReference type="STRING" id="313596.RB2501_00106"/>
<keyword evidence="1" id="KW-1133">Transmembrane helix</keyword>
<feature type="transmembrane region" description="Helical" evidence="1">
    <location>
        <begin position="21"/>
        <end position="40"/>
    </location>
</feature>
<evidence type="ECO:0000313" key="2">
    <source>
        <dbReference type="EMBL" id="EAR14431.1"/>
    </source>
</evidence>
<feature type="transmembrane region" description="Helical" evidence="1">
    <location>
        <begin position="150"/>
        <end position="179"/>
    </location>
</feature>
<name>A4CNG4_ROBBH</name>